<sequence length="145" mass="17048">MEDFLYVLKMELDGKLTQEQIAHQLDLYRNYIIEEMGKNKTEEQVLRKLGDPVLICKLIVESYEKREKQQRKEEEKKHPKTAEEINAEIKNPEHGLHAEFKENEGWDIRLGRLKLNSWYGTLIILGVVLLVFVILSTLFPGLRRG</sequence>
<proteinExistence type="predicted"/>
<keyword evidence="2" id="KW-1133">Transmembrane helix</keyword>
<comment type="caution">
    <text evidence="3">The sequence shown here is derived from an EMBL/GenBank/DDBJ whole genome shotgun (WGS) entry which is preliminary data.</text>
</comment>
<feature type="transmembrane region" description="Helical" evidence="2">
    <location>
        <begin position="118"/>
        <end position="139"/>
    </location>
</feature>
<dbReference type="RefSeq" id="WP_158425029.1">
    <property type="nucleotide sequence ID" value="NZ_JAOQJQ010000003.1"/>
</dbReference>
<keyword evidence="2" id="KW-0472">Membrane</keyword>
<keyword evidence="4" id="KW-1185">Reference proteome</keyword>
<organism evidence="3 4">
    <name type="scientific">Brotonthovivens ammoniilytica</name>
    <dbReference type="NCBI Taxonomy" id="2981725"/>
    <lineage>
        <taxon>Bacteria</taxon>
        <taxon>Bacillati</taxon>
        <taxon>Bacillota</taxon>
        <taxon>Clostridia</taxon>
        <taxon>Lachnospirales</taxon>
        <taxon>Lachnospiraceae</taxon>
        <taxon>Brotonthovivens</taxon>
    </lineage>
</organism>
<accession>A0ABT2TL94</accession>
<evidence type="ECO:0000256" key="1">
    <source>
        <dbReference type="SAM" id="MobiDB-lite"/>
    </source>
</evidence>
<gene>
    <name evidence="3" type="ORF">OCV88_08190</name>
</gene>
<evidence type="ECO:0000256" key="2">
    <source>
        <dbReference type="SAM" id="Phobius"/>
    </source>
</evidence>
<feature type="region of interest" description="Disordered" evidence="1">
    <location>
        <begin position="65"/>
        <end position="88"/>
    </location>
</feature>
<protein>
    <submittedName>
        <fullName evidence="3">DUF1700 domain-containing protein</fullName>
    </submittedName>
</protein>
<reference evidence="3 4" key="1">
    <citation type="journal article" date="2021" name="ISME Commun">
        <title>Automated analysis of genomic sequences facilitates high-throughput and comprehensive description of bacteria.</title>
        <authorList>
            <person name="Hitch T.C.A."/>
        </authorList>
    </citation>
    <scope>NUCLEOTIDE SEQUENCE [LARGE SCALE GENOMIC DNA]</scope>
    <source>
        <strain evidence="3 4">Sanger_109</strain>
    </source>
</reference>
<evidence type="ECO:0000313" key="3">
    <source>
        <dbReference type="EMBL" id="MCU6762314.1"/>
    </source>
</evidence>
<keyword evidence="2" id="KW-0812">Transmembrane</keyword>
<feature type="compositionally biased region" description="Basic and acidic residues" evidence="1">
    <location>
        <begin position="65"/>
        <end position="83"/>
    </location>
</feature>
<name>A0ABT2TL94_9FIRM</name>
<evidence type="ECO:0000313" key="4">
    <source>
        <dbReference type="Proteomes" id="UP001652442"/>
    </source>
</evidence>
<dbReference type="EMBL" id="JAOQJQ010000003">
    <property type="protein sequence ID" value="MCU6762314.1"/>
    <property type="molecule type" value="Genomic_DNA"/>
</dbReference>
<dbReference type="Proteomes" id="UP001652442">
    <property type="component" value="Unassembled WGS sequence"/>
</dbReference>